<dbReference type="SUPFAM" id="SSF52540">
    <property type="entry name" value="P-loop containing nucleoside triphosphate hydrolases"/>
    <property type="match status" value="1"/>
</dbReference>
<dbReference type="RefSeq" id="WP_213670294.1">
    <property type="nucleotide sequence ID" value="NZ_JAHCDA010000002.1"/>
</dbReference>
<dbReference type="Pfam" id="PF00004">
    <property type="entry name" value="AAA"/>
    <property type="match status" value="1"/>
</dbReference>
<dbReference type="Gene3D" id="3.40.50.300">
    <property type="entry name" value="P-loop containing nucleotide triphosphate hydrolases"/>
    <property type="match status" value="1"/>
</dbReference>
<gene>
    <name evidence="2" type="ORF">KHU32_11845</name>
</gene>
<keyword evidence="3" id="KW-1185">Reference proteome</keyword>
<protein>
    <submittedName>
        <fullName evidence="2">AAA family ATPase</fullName>
    </submittedName>
</protein>
<name>A0ABS5QEB6_9PROT</name>
<dbReference type="EMBL" id="JAHCDA010000002">
    <property type="protein sequence ID" value="MBS7811631.1"/>
    <property type="molecule type" value="Genomic_DNA"/>
</dbReference>
<comment type="caution">
    <text evidence="2">The sequence shown here is derived from an EMBL/GenBank/DDBJ whole genome shotgun (WGS) entry which is preliminary data.</text>
</comment>
<organism evidence="2 3">
    <name type="scientific">Roseococcus pinisoli</name>
    <dbReference type="NCBI Taxonomy" id="2835040"/>
    <lineage>
        <taxon>Bacteria</taxon>
        <taxon>Pseudomonadati</taxon>
        <taxon>Pseudomonadota</taxon>
        <taxon>Alphaproteobacteria</taxon>
        <taxon>Acetobacterales</taxon>
        <taxon>Roseomonadaceae</taxon>
        <taxon>Roseococcus</taxon>
    </lineage>
</organism>
<feature type="domain" description="ATPase AAA-type core" evidence="1">
    <location>
        <begin position="5"/>
        <end position="31"/>
    </location>
</feature>
<dbReference type="InterPro" id="IPR027417">
    <property type="entry name" value="P-loop_NTPase"/>
</dbReference>
<dbReference type="InterPro" id="IPR003959">
    <property type="entry name" value="ATPase_AAA_core"/>
</dbReference>
<accession>A0ABS5QEB6</accession>
<evidence type="ECO:0000259" key="1">
    <source>
        <dbReference type="Pfam" id="PF00004"/>
    </source>
</evidence>
<dbReference type="Proteomes" id="UP000766336">
    <property type="component" value="Unassembled WGS sequence"/>
</dbReference>
<evidence type="ECO:0000313" key="3">
    <source>
        <dbReference type="Proteomes" id="UP000766336"/>
    </source>
</evidence>
<proteinExistence type="predicted"/>
<sequence>MKHVVFLSGPIGTGKTTLGQALAEQLQGHFIDGDDHADPSRPWYCSILQTSRAIIRTGLERLEERPLLVVAYPLSCANWIYFRRKFGDAGIRPHFVSLRASYASIISDRRGRAFDEDERRRIRVMIAEGYGERPFSDLILDTDKADFAATLEELRIAILRRIVA</sequence>
<evidence type="ECO:0000313" key="2">
    <source>
        <dbReference type="EMBL" id="MBS7811631.1"/>
    </source>
</evidence>
<reference evidence="2 3" key="1">
    <citation type="submission" date="2021-05" db="EMBL/GenBank/DDBJ databases">
        <title>Roseococcus sp. XZZS9, whole genome shotgun sequencing project.</title>
        <authorList>
            <person name="Zhao G."/>
            <person name="Shen L."/>
        </authorList>
    </citation>
    <scope>NUCLEOTIDE SEQUENCE [LARGE SCALE GENOMIC DNA]</scope>
    <source>
        <strain evidence="2 3">XZZS9</strain>
    </source>
</reference>